<dbReference type="Pfam" id="PF03453">
    <property type="entry name" value="MoeA_N"/>
    <property type="match status" value="1"/>
</dbReference>
<dbReference type="HOGENOM" id="CLU_010186_7_0_5"/>
<dbReference type="Pfam" id="PF00994">
    <property type="entry name" value="MoCF_biosynth"/>
    <property type="match status" value="1"/>
</dbReference>
<comment type="cofactor">
    <cofactor evidence="1 11">
        <name>Mg(2+)</name>
        <dbReference type="ChEBI" id="CHEBI:18420"/>
    </cofactor>
</comment>
<dbReference type="SMART" id="SM00852">
    <property type="entry name" value="MoCF_biosynth"/>
    <property type="match status" value="1"/>
</dbReference>
<comment type="catalytic activity">
    <reaction evidence="10">
        <text>adenylyl-molybdopterin + molybdate = Mo-molybdopterin + AMP + H(+)</text>
        <dbReference type="Rhea" id="RHEA:35047"/>
        <dbReference type="ChEBI" id="CHEBI:15378"/>
        <dbReference type="ChEBI" id="CHEBI:36264"/>
        <dbReference type="ChEBI" id="CHEBI:62727"/>
        <dbReference type="ChEBI" id="CHEBI:71302"/>
        <dbReference type="ChEBI" id="CHEBI:456215"/>
        <dbReference type="EC" id="2.10.1.1"/>
    </reaction>
</comment>
<evidence type="ECO:0000256" key="8">
    <source>
        <dbReference type="ARBA" id="ARBA00022842"/>
    </source>
</evidence>
<evidence type="ECO:0000259" key="12">
    <source>
        <dbReference type="SMART" id="SM00852"/>
    </source>
</evidence>
<evidence type="ECO:0000256" key="9">
    <source>
        <dbReference type="ARBA" id="ARBA00023150"/>
    </source>
</evidence>
<dbReference type="UniPathway" id="UPA00344"/>
<evidence type="ECO:0000256" key="2">
    <source>
        <dbReference type="ARBA" id="ARBA00002901"/>
    </source>
</evidence>
<comment type="pathway">
    <text evidence="3 11">Cofactor biosynthesis; molybdopterin biosynthesis.</text>
</comment>
<proteinExistence type="inferred from homology"/>
<dbReference type="InterPro" id="IPR005111">
    <property type="entry name" value="MoeA_C_domain_IV"/>
</dbReference>
<dbReference type="PROSITE" id="PS01079">
    <property type="entry name" value="MOCF_BIOSYNTHESIS_2"/>
    <property type="match status" value="1"/>
</dbReference>
<dbReference type="EMBL" id="CP003811">
    <property type="protein sequence ID" value="AIQ93675.1"/>
    <property type="molecule type" value="Genomic_DNA"/>
</dbReference>
<dbReference type="PANTHER" id="PTHR10192:SF5">
    <property type="entry name" value="GEPHYRIN"/>
    <property type="match status" value="1"/>
</dbReference>
<evidence type="ECO:0000256" key="3">
    <source>
        <dbReference type="ARBA" id="ARBA00005046"/>
    </source>
</evidence>
<dbReference type="NCBIfam" id="TIGR00177">
    <property type="entry name" value="molyb_syn"/>
    <property type="match status" value="1"/>
</dbReference>
<evidence type="ECO:0000256" key="5">
    <source>
        <dbReference type="ARBA" id="ARBA00022505"/>
    </source>
</evidence>
<organism evidence="13 14">
    <name type="scientific">Methylobacterium oryzae CBMB20</name>
    <dbReference type="NCBI Taxonomy" id="693986"/>
    <lineage>
        <taxon>Bacteria</taxon>
        <taxon>Pseudomonadati</taxon>
        <taxon>Pseudomonadota</taxon>
        <taxon>Alphaproteobacteria</taxon>
        <taxon>Hyphomicrobiales</taxon>
        <taxon>Methylobacteriaceae</taxon>
        <taxon>Methylobacterium</taxon>
    </lineage>
</organism>
<dbReference type="SUPFAM" id="SSF53218">
    <property type="entry name" value="Molybdenum cofactor biosynthesis proteins"/>
    <property type="match status" value="1"/>
</dbReference>
<accession>A0A089P4E5</accession>
<dbReference type="InterPro" id="IPR038987">
    <property type="entry name" value="MoeA-like"/>
</dbReference>
<evidence type="ECO:0000313" key="13">
    <source>
        <dbReference type="EMBL" id="AIQ93675.1"/>
    </source>
</evidence>
<dbReference type="AlphaFoldDB" id="A0A089P4E5"/>
<keyword evidence="8 11" id="KW-0460">Magnesium</keyword>
<evidence type="ECO:0000256" key="11">
    <source>
        <dbReference type="RuleBase" id="RU365090"/>
    </source>
</evidence>
<feature type="domain" description="MoaB/Mog" evidence="12">
    <location>
        <begin position="190"/>
        <end position="327"/>
    </location>
</feature>
<dbReference type="FunFam" id="3.40.980.10:FF:000004">
    <property type="entry name" value="Molybdopterin molybdenumtransferase"/>
    <property type="match status" value="1"/>
</dbReference>
<dbReference type="Gene3D" id="3.90.105.10">
    <property type="entry name" value="Molybdopterin biosynthesis moea protein, domain 2"/>
    <property type="match status" value="1"/>
</dbReference>
<keyword evidence="5 11" id="KW-0500">Molybdenum</keyword>
<dbReference type="InterPro" id="IPR036135">
    <property type="entry name" value="MoeA_linker/N_sf"/>
</dbReference>
<comment type="similarity">
    <text evidence="4 11">Belongs to the MoeA family.</text>
</comment>
<dbReference type="CDD" id="cd00887">
    <property type="entry name" value="MoeA"/>
    <property type="match status" value="1"/>
</dbReference>
<dbReference type="STRING" id="693986.MOC_5920"/>
<dbReference type="NCBIfam" id="NF045515">
    <property type="entry name" value="Glp_gephyrin"/>
    <property type="match status" value="1"/>
</dbReference>
<evidence type="ECO:0000256" key="4">
    <source>
        <dbReference type="ARBA" id="ARBA00010763"/>
    </source>
</evidence>
<dbReference type="Gene3D" id="2.170.190.11">
    <property type="entry name" value="Molybdopterin biosynthesis moea protein, domain 3"/>
    <property type="match status" value="1"/>
</dbReference>
<dbReference type="Pfam" id="PF03454">
    <property type="entry name" value="MoeA_C"/>
    <property type="match status" value="1"/>
</dbReference>
<dbReference type="InterPro" id="IPR005110">
    <property type="entry name" value="MoeA_linker/N"/>
</dbReference>
<evidence type="ECO:0000256" key="1">
    <source>
        <dbReference type="ARBA" id="ARBA00001946"/>
    </source>
</evidence>
<dbReference type="Gene3D" id="2.40.340.10">
    <property type="entry name" value="MoeA, C-terminal, domain IV"/>
    <property type="match status" value="1"/>
</dbReference>
<evidence type="ECO:0000256" key="6">
    <source>
        <dbReference type="ARBA" id="ARBA00022679"/>
    </source>
</evidence>
<dbReference type="InterPro" id="IPR001453">
    <property type="entry name" value="MoaB/Mog_dom"/>
</dbReference>
<evidence type="ECO:0000313" key="14">
    <source>
        <dbReference type="Proteomes" id="UP000029492"/>
    </source>
</evidence>
<gene>
    <name evidence="13" type="ORF">MOC_5920</name>
</gene>
<keyword evidence="14" id="KW-1185">Reference proteome</keyword>
<evidence type="ECO:0000256" key="7">
    <source>
        <dbReference type="ARBA" id="ARBA00022723"/>
    </source>
</evidence>
<keyword evidence="9 11" id="KW-0501">Molybdenum cofactor biosynthesis</keyword>
<reference evidence="13 14" key="1">
    <citation type="journal article" date="2014" name="PLoS ONE">
        <title>Genome Information of Methylobacterium oryzae, a Plant-Probiotic Methylotroph in the Phyllosphere.</title>
        <authorList>
            <person name="Kwak M.J."/>
            <person name="Jeong H."/>
            <person name="Madhaiyan M."/>
            <person name="Lee Y."/>
            <person name="Sa T.M."/>
            <person name="Oh T.K."/>
            <person name="Kim J.F."/>
        </authorList>
    </citation>
    <scope>NUCLEOTIDE SEQUENCE [LARGE SCALE GENOMIC DNA]</scope>
    <source>
        <strain evidence="13 14">CBMB20</strain>
    </source>
</reference>
<dbReference type="GO" id="GO:0061599">
    <property type="term" value="F:molybdopterin molybdotransferase activity"/>
    <property type="evidence" value="ECO:0007669"/>
    <property type="project" value="UniProtKB-UniRule"/>
</dbReference>
<dbReference type="RefSeq" id="WP_043760294.1">
    <property type="nucleotide sequence ID" value="NZ_CP003811.1"/>
</dbReference>
<dbReference type="InterPro" id="IPR008284">
    <property type="entry name" value="MoCF_biosynth_CS"/>
</dbReference>
<comment type="function">
    <text evidence="2 11">Catalyzes the insertion of molybdate into adenylated molybdopterin with the concomitant release of AMP.</text>
</comment>
<dbReference type="PANTHER" id="PTHR10192">
    <property type="entry name" value="MOLYBDOPTERIN BIOSYNTHESIS PROTEIN"/>
    <property type="match status" value="1"/>
</dbReference>
<sequence length="416" mass="42484">MGRLSPDCFDAAPAPMRVADAVALIRARLPVLSGIETVPLAGADGRVLAEDLIAPLDLPPFDNAAVDGYALRAGDLAVEGETRLPIGGRVPAGHPAADPDPGAVVRIFTGAPMPPGTDTVAMQEDVRIEGGTVVLPEGLLPGSNRRRAGEDVARGSIVIRAGTRLGPQHVALAAACGLPALPLRKPLTVALFSTGDELTPPGQPLSPAGIFDANRPMLAALLKRLGANPVDLGILRDEPGPLRARIAGAAASHDLILTSGGVSVGEEDHVRAAVEASGALTFWRLAIKPGRPVALGTVAGTPFIGLPGNPAAAYVTALAVLRPLVLHLSGAHDTAPEMAVRSGFAREKRPGRREYLRVCLRAGPDGLPEAVPAPGGALSGLAGSDGLVELAEDLTAIRVGDALPYRPHGAFGGDTR</sequence>
<evidence type="ECO:0000256" key="10">
    <source>
        <dbReference type="ARBA" id="ARBA00047317"/>
    </source>
</evidence>
<dbReference type="GO" id="GO:0005829">
    <property type="term" value="C:cytosol"/>
    <property type="evidence" value="ECO:0007669"/>
    <property type="project" value="TreeGrafter"/>
</dbReference>
<name>A0A089P4E5_9HYPH</name>
<dbReference type="SUPFAM" id="SSF63882">
    <property type="entry name" value="MoeA N-terminal region -like"/>
    <property type="match status" value="1"/>
</dbReference>
<dbReference type="InterPro" id="IPR036425">
    <property type="entry name" value="MoaB/Mog-like_dom_sf"/>
</dbReference>
<dbReference type="InterPro" id="IPR036688">
    <property type="entry name" value="MoeA_C_domain_IV_sf"/>
</dbReference>
<keyword evidence="7 11" id="KW-0479">Metal-binding</keyword>
<dbReference type="Proteomes" id="UP000029492">
    <property type="component" value="Chromosome"/>
</dbReference>
<dbReference type="Gene3D" id="3.40.980.10">
    <property type="entry name" value="MoaB/Mog-like domain"/>
    <property type="match status" value="1"/>
</dbReference>
<dbReference type="KEGG" id="mor:MOC_5920"/>
<dbReference type="eggNOG" id="COG0303">
    <property type="taxonomic scope" value="Bacteria"/>
</dbReference>
<dbReference type="SUPFAM" id="SSF63867">
    <property type="entry name" value="MoeA C-terminal domain-like"/>
    <property type="match status" value="1"/>
</dbReference>
<dbReference type="GO" id="GO:0006777">
    <property type="term" value="P:Mo-molybdopterin cofactor biosynthetic process"/>
    <property type="evidence" value="ECO:0007669"/>
    <property type="project" value="UniProtKB-UniRule"/>
</dbReference>
<protein>
    <recommendedName>
        <fullName evidence="11">Molybdopterin molybdenumtransferase</fullName>
        <ecNumber evidence="11">2.10.1.1</ecNumber>
    </recommendedName>
</protein>
<dbReference type="EC" id="2.10.1.1" evidence="11"/>
<dbReference type="GO" id="GO:0046872">
    <property type="term" value="F:metal ion binding"/>
    <property type="evidence" value="ECO:0007669"/>
    <property type="project" value="UniProtKB-UniRule"/>
</dbReference>
<keyword evidence="6 11" id="KW-0808">Transferase</keyword>